<dbReference type="InterPro" id="IPR014710">
    <property type="entry name" value="RmlC-like_jellyroll"/>
</dbReference>
<sequence>MSDLSPQPELAQCPAAGPCPERASYDIKARELNPGLVVARALPQRQRRLIGPWCFLDRMGPITITQDHKLDVAPHPHIGLQTVTWLLEGAIRHRDTLGVEQVIAPGQLNLMTAGRGIAHSEEGLTPLGERLFGVQFWVALPQAEAEREPAFEHHQDLPRVVEGGVTLHLFAGNYASQRSPAHYYSPLFGAELRGNGEFEQVLEPGFEYGFLLLEGQASLDGEPMDTERLYYLGTGHQQAQLVLHQAVIICLGGRPFDEDIVIWWNFVARSTEQVAQARSRWEAGGFGTVPGYPGQPIGAPPLQGQLKAGR</sequence>
<feature type="domain" description="Pirin N-terminal" evidence="5">
    <location>
        <begin position="38"/>
        <end position="138"/>
    </location>
</feature>
<dbReference type="AlphaFoldDB" id="K2JB38"/>
<organism evidence="7 8">
    <name type="scientific">Gallaecimonas xiamenensis 3-C-1</name>
    <dbReference type="NCBI Taxonomy" id="745411"/>
    <lineage>
        <taxon>Bacteria</taxon>
        <taxon>Pseudomonadati</taxon>
        <taxon>Pseudomonadota</taxon>
        <taxon>Gammaproteobacteria</taxon>
        <taxon>Enterobacterales</taxon>
        <taxon>Gallaecimonadaceae</taxon>
        <taxon>Gallaecimonas</taxon>
    </lineage>
</organism>
<feature type="region of interest" description="Disordered" evidence="4">
    <location>
        <begin position="291"/>
        <end position="310"/>
    </location>
</feature>
<evidence type="ECO:0000313" key="8">
    <source>
        <dbReference type="Proteomes" id="UP000006755"/>
    </source>
</evidence>
<dbReference type="InterPro" id="IPR003829">
    <property type="entry name" value="Pirin_N_dom"/>
</dbReference>
<accession>K2JB38</accession>
<dbReference type="CDD" id="cd02909">
    <property type="entry name" value="cupin_pirin_N"/>
    <property type="match status" value="1"/>
</dbReference>
<evidence type="ECO:0000256" key="4">
    <source>
        <dbReference type="SAM" id="MobiDB-lite"/>
    </source>
</evidence>
<comment type="caution">
    <text evidence="7">The sequence shown here is derived from an EMBL/GenBank/DDBJ whole genome shotgun (WGS) entry which is preliminary data.</text>
</comment>
<feature type="domain" description="Pirin C-terminal" evidence="6">
    <location>
        <begin position="191"/>
        <end position="287"/>
    </location>
</feature>
<dbReference type="InterPro" id="IPR011051">
    <property type="entry name" value="RmlC_Cupin_sf"/>
</dbReference>
<protein>
    <submittedName>
        <fullName evidence="7">Putative pirin protein</fullName>
    </submittedName>
</protein>
<dbReference type="Proteomes" id="UP000006755">
    <property type="component" value="Unassembled WGS sequence"/>
</dbReference>
<comment type="cofactor">
    <cofactor evidence="2">
        <name>Fe cation</name>
        <dbReference type="ChEBI" id="CHEBI:24875"/>
    </cofactor>
    <text evidence="2">Binds 1 Fe cation per subunit.</text>
</comment>
<keyword evidence="8" id="KW-1185">Reference proteome</keyword>
<feature type="binding site" evidence="2">
    <location>
        <position position="121"/>
    </location>
    <ligand>
        <name>Fe cation</name>
        <dbReference type="ChEBI" id="CHEBI:24875"/>
    </ligand>
</feature>
<reference evidence="7 8" key="1">
    <citation type="journal article" date="2012" name="J. Bacteriol.">
        <title>Genome Sequence of Gallaecimonas xiamenensis Type Strain 3-C-1.</title>
        <authorList>
            <person name="Lai Q."/>
            <person name="Wang L."/>
            <person name="Wang W."/>
            <person name="Shao Z."/>
        </authorList>
    </citation>
    <scope>NUCLEOTIDE SEQUENCE [LARGE SCALE GENOMIC DNA]</scope>
    <source>
        <strain evidence="7 8">3-C-1</strain>
    </source>
</reference>
<dbReference type="PATRIC" id="fig|745411.4.peg.3552"/>
<proteinExistence type="inferred from homology"/>
<keyword evidence="2" id="KW-0408">Iron</keyword>
<dbReference type="Pfam" id="PF02678">
    <property type="entry name" value="Pirin"/>
    <property type="match status" value="1"/>
</dbReference>
<dbReference type="SUPFAM" id="SSF51182">
    <property type="entry name" value="RmlC-like cupins"/>
    <property type="match status" value="1"/>
</dbReference>
<dbReference type="PANTHER" id="PTHR13903:SF8">
    <property type="entry name" value="PIRIN"/>
    <property type="match status" value="1"/>
</dbReference>
<dbReference type="Pfam" id="PF05726">
    <property type="entry name" value="Pirin_C"/>
    <property type="match status" value="1"/>
</dbReference>
<feature type="binding site" evidence="2">
    <location>
        <position position="77"/>
    </location>
    <ligand>
        <name>Fe cation</name>
        <dbReference type="ChEBI" id="CHEBI:24875"/>
    </ligand>
</feature>
<evidence type="ECO:0000259" key="5">
    <source>
        <dbReference type="Pfam" id="PF02678"/>
    </source>
</evidence>
<evidence type="ECO:0000259" key="6">
    <source>
        <dbReference type="Pfam" id="PF05726"/>
    </source>
</evidence>
<evidence type="ECO:0000313" key="7">
    <source>
        <dbReference type="EMBL" id="EKE67749.1"/>
    </source>
</evidence>
<evidence type="ECO:0000256" key="1">
    <source>
        <dbReference type="ARBA" id="ARBA00008416"/>
    </source>
</evidence>
<dbReference type="STRING" id="745411.B3C1_18071"/>
<dbReference type="RefSeq" id="WP_008486613.1">
    <property type="nucleotide sequence ID" value="NZ_AMRI01000037.1"/>
</dbReference>
<comment type="similarity">
    <text evidence="1 3">Belongs to the pirin family.</text>
</comment>
<dbReference type="InterPro" id="IPR012093">
    <property type="entry name" value="Pirin"/>
</dbReference>
<dbReference type="InterPro" id="IPR008778">
    <property type="entry name" value="Pirin_C_dom"/>
</dbReference>
<evidence type="ECO:0000256" key="2">
    <source>
        <dbReference type="PIRSR" id="PIRSR006232-1"/>
    </source>
</evidence>
<name>K2JB38_9GAMM</name>
<gene>
    <name evidence="7" type="ORF">B3C1_18071</name>
</gene>
<dbReference type="GO" id="GO:0046872">
    <property type="term" value="F:metal ion binding"/>
    <property type="evidence" value="ECO:0007669"/>
    <property type="project" value="UniProtKB-KW"/>
</dbReference>
<feature type="binding site" evidence="2">
    <location>
        <position position="75"/>
    </location>
    <ligand>
        <name>Fe cation</name>
        <dbReference type="ChEBI" id="CHEBI:24875"/>
    </ligand>
</feature>
<dbReference type="PANTHER" id="PTHR13903">
    <property type="entry name" value="PIRIN-RELATED"/>
    <property type="match status" value="1"/>
</dbReference>
<feature type="binding site" evidence="2">
    <location>
        <position position="119"/>
    </location>
    <ligand>
        <name>Fe cation</name>
        <dbReference type="ChEBI" id="CHEBI:24875"/>
    </ligand>
</feature>
<keyword evidence="2" id="KW-0479">Metal-binding</keyword>
<dbReference type="eggNOG" id="COG1741">
    <property type="taxonomic scope" value="Bacteria"/>
</dbReference>
<dbReference type="Gene3D" id="2.60.120.10">
    <property type="entry name" value="Jelly Rolls"/>
    <property type="match status" value="2"/>
</dbReference>
<evidence type="ECO:0000256" key="3">
    <source>
        <dbReference type="RuleBase" id="RU003457"/>
    </source>
</evidence>
<dbReference type="EMBL" id="AMRI01000037">
    <property type="protein sequence ID" value="EKE67749.1"/>
    <property type="molecule type" value="Genomic_DNA"/>
</dbReference>
<dbReference type="PIRSF" id="PIRSF006232">
    <property type="entry name" value="Pirin"/>
    <property type="match status" value="1"/>
</dbReference>